<dbReference type="PANTHER" id="PTHR23526">
    <property type="entry name" value="INTEGRAL MEMBRANE TRANSPORT PROTEIN-RELATED"/>
    <property type="match status" value="1"/>
</dbReference>
<dbReference type="RefSeq" id="WP_021282714.1">
    <property type="nucleotide sequence ID" value="NZ_JAGGLL010000003.1"/>
</dbReference>
<protein>
    <submittedName>
        <fullName evidence="8">MFS family permease</fullName>
    </submittedName>
</protein>
<dbReference type="InterPro" id="IPR052528">
    <property type="entry name" value="Sugar_transport-like"/>
</dbReference>
<reference evidence="8 9" key="1">
    <citation type="submission" date="2021-03" db="EMBL/GenBank/DDBJ databases">
        <title>Genomic Encyclopedia of Type Strains, Phase IV (KMG-IV): sequencing the most valuable type-strain genomes for metagenomic binning, comparative biology and taxonomic classification.</title>
        <authorList>
            <person name="Goeker M."/>
        </authorList>
    </citation>
    <scope>NUCLEOTIDE SEQUENCE [LARGE SCALE GENOMIC DNA]</scope>
    <source>
        <strain evidence="8 9">DSM 28650</strain>
    </source>
</reference>
<evidence type="ECO:0000256" key="5">
    <source>
        <dbReference type="ARBA" id="ARBA00023136"/>
    </source>
</evidence>
<gene>
    <name evidence="8" type="ORF">J2Z44_000623</name>
</gene>
<proteinExistence type="predicted"/>
<organism evidence="8 9">
    <name type="scientific">Clostridium punense</name>
    <dbReference type="NCBI Taxonomy" id="1054297"/>
    <lineage>
        <taxon>Bacteria</taxon>
        <taxon>Bacillati</taxon>
        <taxon>Bacillota</taxon>
        <taxon>Clostridia</taxon>
        <taxon>Eubacteriales</taxon>
        <taxon>Clostridiaceae</taxon>
        <taxon>Clostridium</taxon>
    </lineage>
</organism>
<comment type="caution">
    <text evidence="8">The sequence shown here is derived from an EMBL/GenBank/DDBJ whole genome shotgun (WGS) entry which is preliminary data.</text>
</comment>
<comment type="subcellular location">
    <subcellularLocation>
        <location evidence="1">Cell membrane</location>
        <topology evidence="1">Multi-pass membrane protein</topology>
    </subcellularLocation>
</comment>
<feature type="transmembrane region" description="Helical" evidence="6">
    <location>
        <begin position="282"/>
        <end position="301"/>
    </location>
</feature>
<feature type="domain" description="Major facilitator superfamily (MFS) profile" evidence="7">
    <location>
        <begin position="197"/>
        <end position="432"/>
    </location>
</feature>
<dbReference type="SUPFAM" id="SSF103473">
    <property type="entry name" value="MFS general substrate transporter"/>
    <property type="match status" value="1"/>
</dbReference>
<feature type="transmembrane region" description="Helical" evidence="6">
    <location>
        <begin position="371"/>
        <end position="391"/>
    </location>
</feature>
<keyword evidence="5 6" id="KW-0472">Membrane</keyword>
<feature type="transmembrane region" description="Helical" evidence="6">
    <location>
        <begin position="249"/>
        <end position="270"/>
    </location>
</feature>
<feature type="transmembrane region" description="Helical" evidence="6">
    <location>
        <begin position="336"/>
        <end position="359"/>
    </location>
</feature>
<name>A0ABS4K2D0_9CLOT</name>
<evidence type="ECO:0000259" key="7">
    <source>
        <dbReference type="PROSITE" id="PS50850"/>
    </source>
</evidence>
<dbReference type="InterPro" id="IPR011701">
    <property type="entry name" value="MFS"/>
</dbReference>
<dbReference type="PROSITE" id="PS50850">
    <property type="entry name" value="MFS"/>
    <property type="match status" value="1"/>
</dbReference>
<dbReference type="Pfam" id="PF07690">
    <property type="entry name" value="MFS_1"/>
    <property type="match status" value="1"/>
</dbReference>
<feature type="transmembrane region" description="Helical" evidence="6">
    <location>
        <begin position="70"/>
        <end position="91"/>
    </location>
</feature>
<feature type="transmembrane region" description="Helical" evidence="6">
    <location>
        <begin position="313"/>
        <end position="330"/>
    </location>
</feature>
<dbReference type="EMBL" id="JAGGLL010000003">
    <property type="protein sequence ID" value="MBP2020839.1"/>
    <property type="molecule type" value="Genomic_DNA"/>
</dbReference>
<keyword evidence="9" id="KW-1185">Reference proteome</keyword>
<accession>A0ABS4K2D0</accession>
<evidence type="ECO:0000256" key="4">
    <source>
        <dbReference type="ARBA" id="ARBA00022989"/>
    </source>
</evidence>
<dbReference type="PANTHER" id="PTHR23526:SF2">
    <property type="entry name" value="MAJOR FACILITATOR SUPERFAMILY (MFS) PROFILE DOMAIN-CONTAINING PROTEIN"/>
    <property type="match status" value="1"/>
</dbReference>
<dbReference type="InterPro" id="IPR020846">
    <property type="entry name" value="MFS_dom"/>
</dbReference>
<evidence type="ECO:0000313" key="9">
    <source>
        <dbReference type="Proteomes" id="UP001519308"/>
    </source>
</evidence>
<evidence type="ECO:0000256" key="6">
    <source>
        <dbReference type="SAM" id="Phobius"/>
    </source>
</evidence>
<evidence type="ECO:0000256" key="3">
    <source>
        <dbReference type="ARBA" id="ARBA00022692"/>
    </source>
</evidence>
<keyword evidence="2" id="KW-0813">Transport</keyword>
<keyword evidence="4 6" id="KW-1133">Transmembrane helix</keyword>
<dbReference type="Gene3D" id="1.20.1250.20">
    <property type="entry name" value="MFS general substrate transporter like domains"/>
    <property type="match status" value="2"/>
</dbReference>
<feature type="transmembrane region" description="Helical" evidence="6">
    <location>
        <begin position="403"/>
        <end position="421"/>
    </location>
</feature>
<feature type="transmembrane region" description="Helical" evidence="6">
    <location>
        <begin position="33"/>
        <end position="50"/>
    </location>
</feature>
<sequence length="432" mass="48703">MVGKTEMKKSSRLFIGFKRFNKKRKLNLEQNNIYYYTLNGVLFTIVNELYKTFATKFIFRLGGTESHVALYNALPGFVAVLATIPGLILISRIQNKKQSMSRAFYFSRMFLVLFALVPFLPSAIRPLTFVILISLMNFPESVSVTSLQSYVGDIFTQDTIPVAITTRSKYSTIAQILFTFIIGQTLGLISNIFSEGTVIIVYQIFFILAFLVGLVEINTFKKLKEVTETVQNKINFKEVFKEIKSTKPFINFLICSVIFHFGWQMGWPMFSIYQIKYLGANETWLTIINIASAIIMIYSYGYWRKVIQKKGNAFAMAVATLGMALTPLLFVISNNLITMTIVSTISGFFTPGTVTVLLNSLLEVSPSKNRAVFIGFHTTIVSISLCIAPLVGDVILSNTNIKYTLVVVAILRLVGSIAFFIRNKYFKLEVTS</sequence>
<keyword evidence="3 6" id="KW-0812">Transmembrane</keyword>
<evidence type="ECO:0000256" key="1">
    <source>
        <dbReference type="ARBA" id="ARBA00004651"/>
    </source>
</evidence>
<evidence type="ECO:0000313" key="8">
    <source>
        <dbReference type="EMBL" id="MBP2020839.1"/>
    </source>
</evidence>
<dbReference type="Proteomes" id="UP001519308">
    <property type="component" value="Unassembled WGS sequence"/>
</dbReference>
<dbReference type="InterPro" id="IPR036259">
    <property type="entry name" value="MFS_trans_sf"/>
</dbReference>
<evidence type="ECO:0000256" key="2">
    <source>
        <dbReference type="ARBA" id="ARBA00022448"/>
    </source>
</evidence>
<feature type="transmembrane region" description="Helical" evidence="6">
    <location>
        <begin position="199"/>
        <end position="217"/>
    </location>
</feature>